<protein>
    <recommendedName>
        <fullName evidence="4">RRM domain-containing protein</fullName>
    </recommendedName>
</protein>
<evidence type="ECO:0000256" key="3">
    <source>
        <dbReference type="SAM" id="Phobius"/>
    </source>
</evidence>
<evidence type="ECO:0000256" key="1">
    <source>
        <dbReference type="ARBA" id="ARBA00022884"/>
    </source>
</evidence>
<dbReference type="Proteomes" id="UP000583929">
    <property type="component" value="Unassembled WGS sequence"/>
</dbReference>
<dbReference type="Gene3D" id="3.30.70.330">
    <property type="match status" value="1"/>
</dbReference>
<keyword evidence="1 2" id="KW-0694">RNA-binding</keyword>
<dbReference type="PROSITE" id="PS50102">
    <property type="entry name" value="RRM"/>
    <property type="match status" value="1"/>
</dbReference>
<keyword evidence="3" id="KW-0812">Transmembrane</keyword>
<dbReference type="InterPro" id="IPR000504">
    <property type="entry name" value="RRM_dom"/>
</dbReference>
<comment type="caution">
    <text evidence="5">The sequence shown here is derived from an EMBL/GenBank/DDBJ whole genome shotgun (WGS) entry which is preliminary data.</text>
</comment>
<keyword evidence="3" id="KW-1133">Transmembrane helix</keyword>
<evidence type="ECO:0000313" key="6">
    <source>
        <dbReference type="Proteomes" id="UP000583929"/>
    </source>
</evidence>
<dbReference type="InterPro" id="IPR035979">
    <property type="entry name" value="RBD_domain_sf"/>
</dbReference>
<dbReference type="FunFam" id="3.30.70.330:FF:000029">
    <property type="entry name" value="U2 small nuclear ribonucleoprotein B"/>
    <property type="match status" value="1"/>
</dbReference>
<dbReference type="SMART" id="SM00360">
    <property type="entry name" value="RRM"/>
    <property type="match status" value="1"/>
</dbReference>
<dbReference type="SUPFAM" id="SSF54928">
    <property type="entry name" value="RNA-binding domain, RBD"/>
    <property type="match status" value="1"/>
</dbReference>
<accession>A0A7J6DKS7</accession>
<organism evidence="5 6">
    <name type="scientific">Cannabis sativa</name>
    <name type="common">Hemp</name>
    <name type="synonym">Marijuana</name>
    <dbReference type="NCBI Taxonomy" id="3483"/>
    <lineage>
        <taxon>Eukaryota</taxon>
        <taxon>Viridiplantae</taxon>
        <taxon>Streptophyta</taxon>
        <taxon>Embryophyta</taxon>
        <taxon>Tracheophyta</taxon>
        <taxon>Spermatophyta</taxon>
        <taxon>Magnoliopsida</taxon>
        <taxon>eudicotyledons</taxon>
        <taxon>Gunneridae</taxon>
        <taxon>Pentapetalae</taxon>
        <taxon>rosids</taxon>
        <taxon>fabids</taxon>
        <taxon>Rosales</taxon>
        <taxon>Cannabaceae</taxon>
        <taxon>Cannabis</taxon>
    </lineage>
</organism>
<evidence type="ECO:0000259" key="4">
    <source>
        <dbReference type="PROSITE" id="PS50102"/>
    </source>
</evidence>
<gene>
    <name evidence="5" type="ORF">G4B88_015094</name>
</gene>
<feature type="transmembrane region" description="Helical" evidence="3">
    <location>
        <begin position="243"/>
        <end position="264"/>
    </location>
</feature>
<reference evidence="5 6" key="1">
    <citation type="journal article" date="2020" name="bioRxiv">
        <title>Sequence and annotation of 42 cannabis genomes reveals extensive copy number variation in cannabinoid synthesis and pathogen resistance genes.</title>
        <authorList>
            <person name="Mckernan K.J."/>
            <person name="Helbert Y."/>
            <person name="Kane L.T."/>
            <person name="Ebling H."/>
            <person name="Zhang L."/>
            <person name="Liu B."/>
            <person name="Eaton Z."/>
            <person name="Mclaughlin S."/>
            <person name="Kingan S."/>
            <person name="Baybayan P."/>
            <person name="Concepcion G."/>
            <person name="Jordan M."/>
            <person name="Riva A."/>
            <person name="Barbazuk W."/>
            <person name="Harkins T."/>
        </authorList>
    </citation>
    <scope>NUCLEOTIDE SEQUENCE [LARGE SCALE GENOMIC DNA]</scope>
    <source>
        <strain evidence="6">cv. Jamaican Lion 4</strain>
        <tissue evidence="5">Leaf</tissue>
    </source>
</reference>
<dbReference type="InterPro" id="IPR012677">
    <property type="entry name" value="Nucleotide-bd_a/b_plait_sf"/>
</dbReference>
<evidence type="ECO:0000256" key="2">
    <source>
        <dbReference type="PROSITE-ProRule" id="PRU00176"/>
    </source>
</evidence>
<sequence>MYNVSVIHGTPAPFRQGNTSAQEAATPNNILFIENLPHETTSMMLELLFQQYPGFREVRIIEAKPGIAFVEFEDDVQSSMAMQELQGFKITPQNPMAITFPKKSSRNFTKTLSNESGKPIECKEEMKECYQSGSFVYNCTVIRVLWESCLSGIDNLRFSRRWGSSSWIKDDGIWRVVNQLRTSDIIIITIRNIEVGVMRVRVRVSKRAELYCYTVNHVLLFGVVTSEVAIWKDLLVYLLSGRIYLLSGLGVYLHNPTALVAAVYP</sequence>
<keyword evidence="6" id="KW-1185">Reference proteome</keyword>
<dbReference type="PANTHER" id="PTHR10501">
    <property type="entry name" value="U1 SMALL NUCLEAR RIBONUCLEOPROTEIN A/U2 SMALL NUCLEAR RIBONUCLEOPROTEIN B"/>
    <property type="match status" value="1"/>
</dbReference>
<dbReference type="CDD" id="cd12247">
    <property type="entry name" value="RRM2_U1A_like"/>
    <property type="match status" value="1"/>
</dbReference>
<dbReference type="EMBL" id="JAATIQ010000927">
    <property type="protein sequence ID" value="KAF4346717.1"/>
    <property type="molecule type" value="Genomic_DNA"/>
</dbReference>
<proteinExistence type="predicted"/>
<feature type="domain" description="RRM" evidence="4">
    <location>
        <begin position="29"/>
        <end position="103"/>
    </location>
</feature>
<dbReference type="Pfam" id="PF00076">
    <property type="entry name" value="RRM_1"/>
    <property type="match status" value="1"/>
</dbReference>
<name>A0A7J6DKS7_CANSA</name>
<feature type="transmembrane region" description="Helical" evidence="3">
    <location>
        <begin position="210"/>
        <end position="231"/>
    </location>
</feature>
<keyword evidence="3" id="KW-0472">Membrane</keyword>
<evidence type="ECO:0000313" key="5">
    <source>
        <dbReference type="EMBL" id="KAF4346717.1"/>
    </source>
</evidence>
<dbReference type="GO" id="GO:0003723">
    <property type="term" value="F:RNA binding"/>
    <property type="evidence" value="ECO:0007669"/>
    <property type="project" value="UniProtKB-UniRule"/>
</dbReference>
<dbReference type="AlphaFoldDB" id="A0A7J6DKS7"/>